<dbReference type="Pfam" id="PF06687">
    <property type="entry name" value="SUR7"/>
    <property type="match status" value="1"/>
</dbReference>
<dbReference type="PANTHER" id="PTHR28019:SF2">
    <property type="entry name" value="CELL MEMBRANE PROTEIN YLR413W-RELATED"/>
    <property type="match status" value="1"/>
</dbReference>
<feature type="compositionally biased region" description="Basic and acidic residues" evidence="5">
    <location>
        <begin position="341"/>
        <end position="355"/>
    </location>
</feature>
<feature type="transmembrane region" description="Helical" evidence="6">
    <location>
        <begin position="236"/>
        <end position="264"/>
    </location>
</feature>
<dbReference type="PANTHER" id="PTHR28019">
    <property type="entry name" value="CELL MEMBRANE PROTEIN YLR413W-RELATED"/>
    <property type="match status" value="1"/>
</dbReference>
<reference evidence="7" key="1">
    <citation type="submission" date="2022-11" db="EMBL/GenBank/DDBJ databases">
        <authorList>
            <person name="Petersen C."/>
        </authorList>
    </citation>
    <scope>NUCLEOTIDE SEQUENCE</scope>
    <source>
        <strain evidence="7">IBT 30069</strain>
    </source>
</reference>
<comment type="caution">
    <text evidence="7">The sequence shown here is derived from an EMBL/GenBank/DDBJ whole genome shotgun (WGS) entry which is preliminary data.</text>
</comment>
<comment type="subcellular location">
    <subcellularLocation>
        <location evidence="1">Membrane</location>
        <topology evidence="1">Multi-pass membrane protein</topology>
    </subcellularLocation>
</comment>
<accession>A0A9W9G6T4</accession>
<evidence type="ECO:0000313" key="8">
    <source>
        <dbReference type="Proteomes" id="UP001149165"/>
    </source>
</evidence>
<feature type="transmembrane region" description="Helical" evidence="6">
    <location>
        <begin position="44"/>
        <end position="62"/>
    </location>
</feature>
<dbReference type="PROSITE" id="PS01346">
    <property type="entry name" value="CLAUDIN"/>
    <property type="match status" value="1"/>
</dbReference>
<evidence type="ECO:0000256" key="2">
    <source>
        <dbReference type="ARBA" id="ARBA00022692"/>
    </source>
</evidence>
<dbReference type="InterPro" id="IPR017974">
    <property type="entry name" value="Claudin_CS"/>
</dbReference>
<reference evidence="7" key="2">
    <citation type="journal article" date="2023" name="IMA Fungus">
        <title>Comparative genomic study of the Penicillium genus elucidates a diverse pangenome and 15 lateral gene transfer events.</title>
        <authorList>
            <person name="Petersen C."/>
            <person name="Sorensen T."/>
            <person name="Nielsen M.R."/>
            <person name="Sondergaard T.E."/>
            <person name="Sorensen J.L."/>
            <person name="Fitzpatrick D.A."/>
            <person name="Frisvad J.C."/>
            <person name="Nielsen K.L."/>
        </authorList>
    </citation>
    <scope>NUCLEOTIDE SEQUENCE</scope>
    <source>
        <strain evidence="7">IBT 30069</strain>
    </source>
</reference>
<dbReference type="InterPro" id="IPR009571">
    <property type="entry name" value="SUR7/Rim9-like_fungi"/>
</dbReference>
<name>A0A9W9G6T4_9EURO</name>
<protein>
    <recommendedName>
        <fullName evidence="9">Actin cortical patch SUR7/pH-response regulator PalI</fullName>
    </recommendedName>
</protein>
<dbReference type="OrthoDB" id="2327445at2759"/>
<keyword evidence="4 6" id="KW-0472">Membrane</keyword>
<evidence type="ECO:0000256" key="6">
    <source>
        <dbReference type="SAM" id="Phobius"/>
    </source>
</evidence>
<feature type="transmembrane region" description="Helical" evidence="6">
    <location>
        <begin position="284"/>
        <end position="311"/>
    </location>
</feature>
<proteinExistence type="predicted"/>
<evidence type="ECO:0000313" key="7">
    <source>
        <dbReference type="EMBL" id="KAJ5113082.1"/>
    </source>
</evidence>
<evidence type="ECO:0000256" key="4">
    <source>
        <dbReference type="ARBA" id="ARBA00023136"/>
    </source>
</evidence>
<keyword evidence="3 6" id="KW-1133">Transmembrane helix</keyword>
<gene>
    <name evidence="7" type="ORF">N7456_001616</name>
</gene>
<feature type="region of interest" description="Disordered" evidence="5">
    <location>
        <begin position="324"/>
        <end position="362"/>
    </location>
</feature>
<dbReference type="EMBL" id="JAPQKH010000002">
    <property type="protein sequence ID" value="KAJ5113082.1"/>
    <property type="molecule type" value="Genomic_DNA"/>
</dbReference>
<dbReference type="GO" id="GO:0005886">
    <property type="term" value="C:plasma membrane"/>
    <property type="evidence" value="ECO:0007669"/>
    <property type="project" value="InterPro"/>
</dbReference>
<evidence type="ECO:0000256" key="3">
    <source>
        <dbReference type="ARBA" id="ARBA00022989"/>
    </source>
</evidence>
<dbReference type="GO" id="GO:0031505">
    <property type="term" value="P:fungal-type cell wall organization"/>
    <property type="evidence" value="ECO:0007669"/>
    <property type="project" value="TreeGrafter"/>
</dbReference>
<evidence type="ECO:0000256" key="5">
    <source>
        <dbReference type="SAM" id="MobiDB-lite"/>
    </source>
</evidence>
<keyword evidence="2 6" id="KW-0812">Transmembrane</keyword>
<evidence type="ECO:0008006" key="9">
    <source>
        <dbReference type="Google" id="ProtNLM"/>
    </source>
</evidence>
<feature type="transmembrane region" description="Helical" evidence="6">
    <location>
        <begin position="167"/>
        <end position="190"/>
    </location>
</feature>
<keyword evidence="8" id="KW-1185">Reference proteome</keyword>
<dbReference type="Proteomes" id="UP001149165">
    <property type="component" value="Unassembled WGS sequence"/>
</dbReference>
<evidence type="ECO:0000256" key="1">
    <source>
        <dbReference type="ARBA" id="ARBA00004141"/>
    </source>
</evidence>
<dbReference type="AlphaFoldDB" id="A0A9W9G6T4"/>
<sequence length="362" mass="40299">MADGTDAPVTGRRRLPFFRSTRPDRPIARRRQSTVHWHRAVRSFLYLIAFIFCVLVEIGNTFDKPVLRNTYFLYLDLSNIIPVSVPNAVFINSIARSIGLHDFYQVGLWNFCEGYDGDGITHCSKPETLYAFNPVKIIVNELLSGASIALPSNITSPLNLAKLASRWMFGIFLAATVLNFVMIFLSPFAVSSRPPQAIKYLVGKDTHDANGTNGTDSSALGQLPHRRRTFILLRSLPFLFLTFLTALLTVVGSVVATVMFVIFANVFSNADPSLNIKSHIGKQMFAFMWVASAFSLIAFILQFGSCCAACCGGHKARKKLKQDGFNLHEKPSRHSSSNNTRDGHEHEQAQERVEPHAVTTED</sequence>
<dbReference type="GO" id="GO:0051285">
    <property type="term" value="C:cell cortex of cell tip"/>
    <property type="evidence" value="ECO:0007669"/>
    <property type="project" value="TreeGrafter"/>
</dbReference>
<organism evidence="7 8">
    <name type="scientific">Penicillium angulare</name>
    <dbReference type="NCBI Taxonomy" id="116970"/>
    <lineage>
        <taxon>Eukaryota</taxon>
        <taxon>Fungi</taxon>
        <taxon>Dikarya</taxon>
        <taxon>Ascomycota</taxon>
        <taxon>Pezizomycotina</taxon>
        <taxon>Eurotiomycetes</taxon>
        <taxon>Eurotiomycetidae</taxon>
        <taxon>Eurotiales</taxon>
        <taxon>Aspergillaceae</taxon>
        <taxon>Penicillium</taxon>
    </lineage>
</organism>
<dbReference type="InterPro" id="IPR052413">
    <property type="entry name" value="SUR7_domain"/>
</dbReference>